<evidence type="ECO:0000256" key="2">
    <source>
        <dbReference type="SAM" id="Phobius"/>
    </source>
</evidence>
<keyword evidence="2" id="KW-1133">Transmembrane helix</keyword>
<organism evidence="3 4">
    <name type="scientific">Salinicola rhizosphaerae</name>
    <dbReference type="NCBI Taxonomy" id="1443141"/>
    <lineage>
        <taxon>Bacteria</taxon>
        <taxon>Pseudomonadati</taxon>
        <taxon>Pseudomonadota</taxon>
        <taxon>Gammaproteobacteria</taxon>
        <taxon>Oceanospirillales</taxon>
        <taxon>Halomonadaceae</taxon>
        <taxon>Salinicola</taxon>
    </lineage>
</organism>
<proteinExistence type="predicted"/>
<dbReference type="Proteomes" id="UP000646745">
    <property type="component" value="Unassembled WGS sequence"/>
</dbReference>
<evidence type="ECO:0000313" key="4">
    <source>
        <dbReference type="Proteomes" id="UP000646745"/>
    </source>
</evidence>
<sequence>MATGLRFLIVALVVAALLSAVASSEPFGQRLIRLETAQALPSIAGSLAHESVSTNALFLRYAAADADDPTLWMSARIAIERYGDLARETLDEYGLDPAFQQVLARYGADAILPVAYYRDHDLATLRARHWLGTQYRAASEHFQQWWASDADSEATMGGGGGGRDAASDDAETRPALTPERRGQIAIAILAREGHGFLDQFVLGDDGRVAWLQSERLVSDIGDFFTSGIRDLERQWRQGEPIGVADVGWAGVDLLVMTSAVKMLRAGRAVGAGAAVEGQGARLAAGETIAGGGRFINLSRTAKVAAVAGTAYVVVRHPSLVSALGANFASWLGWPVWLGQFLIWTLVLIPLLLVARFVYRWILAPLLWLLVPLLRATSRVPRWVGARDGVTAGTDGSARQRMAPDGKVMDSRSDRIATHDRV</sequence>
<dbReference type="RefSeq" id="WP_189445007.1">
    <property type="nucleotide sequence ID" value="NZ_BMZI01000005.1"/>
</dbReference>
<evidence type="ECO:0000256" key="1">
    <source>
        <dbReference type="SAM" id="MobiDB-lite"/>
    </source>
</evidence>
<name>A0ABQ3E3G2_9GAMM</name>
<dbReference type="EMBL" id="BMZI01000005">
    <property type="protein sequence ID" value="GHB24599.1"/>
    <property type="molecule type" value="Genomic_DNA"/>
</dbReference>
<keyword evidence="2" id="KW-0472">Membrane</keyword>
<protein>
    <submittedName>
        <fullName evidence="3">Uncharacterized protein</fullName>
    </submittedName>
</protein>
<keyword evidence="4" id="KW-1185">Reference proteome</keyword>
<gene>
    <name evidence="3" type="ORF">GCM10009038_24600</name>
</gene>
<comment type="caution">
    <text evidence="3">The sequence shown here is derived from an EMBL/GenBank/DDBJ whole genome shotgun (WGS) entry which is preliminary data.</text>
</comment>
<accession>A0ABQ3E3G2</accession>
<evidence type="ECO:0000313" key="3">
    <source>
        <dbReference type="EMBL" id="GHB24599.1"/>
    </source>
</evidence>
<feature type="region of interest" description="Disordered" evidence="1">
    <location>
        <begin position="392"/>
        <end position="421"/>
    </location>
</feature>
<reference evidence="4" key="1">
    <citation type="journal article" date="2019" name="Int. J. Syst. Evol. Microbiol.">
        <title>The Global Catalogue of Microorganisms (GCM) 10K type strain sequencing project: providing services to taxonomists for standard genome sequencing and annotation.</title>
        <authorList>
            <consortium name="The Broad Institute Genomics Platform"/>
            <consortium name="The Broad Institute Genome Sequencing Center for Infectious Disease"/>
            <person name="Wu L."/>
            <person name="Ma J."/>
        </authorList>
    </citation>
    <scope>NUCLEOTIDE SEQUENCE [LARGE SCALE GENOMIC DNA]</scope>
    <source>
        <strain evidence="4">KCTC 32998</strain>
    </source>
</reference>
<feature type="transmembrane region" description="Helical" evidence="2">
    <location>
        <begin position="336"/>
        <end position="358"/>
    </location>
</feature>
<feature type="compositionally biased region" description="Basic and acidic residues" evidence="1">
    <location>
        <begin position="401"/>
        <end position="421"/>
    </location>
</feature>
<keyword evidence="2" id="KW-0812">Transmembrane</keyword>
<feature type="region of interest" description="Disordered" evidence="1">
    <location>
        <begin position="151"/>
        <end position="177"/>
    </location>
</feature>